<sequence>MMSSTVAHLIHLPVIIYVILCVISYVCLGTYQFDSCIFKKIVIYLKMYDYITIGG</sequence>
<keyword evidence="1" id="KW-0812">Transmembrane</keyword>
<accession>A0ABN1A9R7</accession>
<comment type="caution">
    <text evidence="2">The sequence shown here is derived from an EMBL/GenBank/DDBJ whole genome shotgun (WGS) entry which is preliminary data.</text>
</comment>
<reference evidence="2 3" key="1">
    <citation type="journal article" date="2019" name="Int. J. Syst. Evol. Microbiol.">
        <title>The Global Catalogue of Microorganisms (GCM) 10K type strain sequencing project: providing services to taxonomists for standard genome sequencing and annotation.</title>
        <authorList>
            <consortium name="The Broad Institute Genomics Platform"/>
            <consortium name="The Broad Institute Genome Sequencing Center for Infectious Disease"/>
            <person name="Wu L."/>
            <person name="Ma J."/>
        </authorList>
    </citation>
    <scope>NUCLEOTIDE SEQUENCE [LARGE SCALE GENOMIC DNA]</scope>
    <source>
        <strain evidence="2 3">JCM 14193</strain>
    </source>
</reference>
<dbReference type="EMBL" id="BAAACZ010000029">
    <property type="protein sequence ID" value="GAA0471159.1"/>
    <property type="molecule type" value="Genomic_DNA"/>
</dbReference>
<evidence type="ECO:0000313" key="2">
    <source>
        <dbReference type="EMBL" id="GAA0471159.1"/>
    </source>
</evidence>
<proteinExistence type="predicted"/>
<gene>
    <name evidence="2" type="ORF">GCM10008935_28880</name>
</gene>
<evidence type="ECO:0000256" key="1">
    <source>
        <dbReference type="SAM" id="Phobius"/>
    </source>
</evidence>
<feature type="transmembrane region" description="Helical" evidence="1">
    <location>
        <begin position="6"/>
        <end position="31"/>
    </location>
</feature>
<keyword evidence="3" id="KW-1185">Reference proteome</keyword>
<organism evidence="2 3">
    <name type="scientific">Alkalibacillus silvisoli</name>
    <dbReference type="NCBI Taxonomy" id="392823"/>
    <lineage>
        <taxon>Bacteria</taxon>
        <taxon>Bacillati</taxon>
        <taxon>Bacillota</taxon>
        <taxon>Bacilli</taxon>
        <taxon>Bacillales</taxon>
        <taxon>Bacillaceae</taxon>
        <taxon>Alkalibacillus</taxon>
    </lineage>
</organism>
<evidence type="ECO:0000313" key="3">
    <source>
        <dbReference type="Proteomes" id="UP001500740"/>
    </source>
</evidence>
<protein>
    <submittedName>
        <fullName evidence="2">Uncharacterized protein</fullName>
    </submittedName>
</protein>
<name>A0ABN1A9R7_9BACI</name>
<keyword evidence="1" id="KW-0472">Membrane</keyword>
<keyword evidence="1" id="KW-1133">Transmembrane helix</keyword>
<dbReference type="Proteomes" id="UP001500740">
    <property type="component" value="Unassembled WGS sequence"/>
</dbReference>